<name>A0A0F0CQ09_9BACT</name>
<dbReference type="Gene3D" id="2.30.30.40">
    <property type="entry name" value="SH3 Domains"/>
    <property type="match status" value="1"/>
</dbReference>
<accession>A0A0F0CQ09</accession>
<dbReference type="Proteomes" id="UP000033428">
    <property type="component" value="Unassembled WGS sequence"/>
</dbReference>
<evidence type="ECO:0000313" key="3">
    <source>
        <dbReference type="Proteomes" id="UP000033428"/>
    </source>
</evidence>
<dbReference type="InterPro" id="IPR002545">
    <property type="entry name" value="CheW-lke_dom"/>
</dbReference>
<dbReference type="AlphaFoldDB" id="A0A0F0CQ09"/>
<dbReference type="GO" id="GO:0005829">
    <property type="term" value="C:cytosol"/>
    <property type="evidence" value="ECO:0007669"/>
    <property type="project" value="TreeGrafter"/>
</dbReference>
<sequence length="164" mass="18400">MANNVLNANPNQKISEKFRVFVFSIGKENYCVDIRDIKEVLLFSEVTQVPNTPNFVIGISNLRGEVISIIDIREFLGVNFHIKNKNNRIAVTDITGEKIGFVIDEIKGIADLKPDDIQPVIMTVSDSIARVTKGHINYGDDVLGYLDLNKILKCEKIEVLRKGV</sequence>
<dbReference type="InterPro" id="IPR036061">
    <property type="entry name" value="CheW-like_dom_sf"/>
</dbReference>
<evidence type="ECO:0000259" key="1">
    <source>
        <dbReference type="PROSITE" id="PS50851"/>
    </source>
</evidence>
<dbReference type="GO" id="GO:0006935">
    <property type="term" value="P:chemotaxis"/>
    <property type="evidence" value="ECO:0007669"/>
    <property type="project" value="InterPro"/>
</dbReference>
<protein>
    <submittedName>
        <fullName evidence="2">Chemotaxis protein CheW</fullName>
    </submittedName>
</protein>
<dbReference type="GO" id="GO:0007165">
    <property type="term" value="P:signal transduction"/>
    <property type="evidence" value="ECO:0007669"/>
    <property type="project" value="InterPro"/>
</dbReference>
<comment type="caution">
    <text evidence="2">The sequence shown here is derived from an EMBL/GenBank/DDBJ whole genome shotgun (WGS) entry which is preliminary data.</text>
</comment>
<dbReference type="InterPro" id="IPR039315">
    <property type="entry name" value="CheW"/>
</dbReference>
<dbReference type="PANTHER" id="PTHR22617:SF23">
    <property type="entry name" value="CHEMOTAXIS PROTEIN CHEW"/>
    <property type="match status" value="1"/>
</dbReference>
<dbReference type="PANTHER" id="PTHR22617">
    <property type="entry name" value="CHEMOTAXIS SENSOR HISTIDINE KINASE-RELATED"/>
    <property type="match status" value="1"/>
</dbReference>
<reference evidence="2 3" key="1">
    <citation type="submission" date="2015-02" db="EMBL/GenBank/DDBJ databases">
        <title>Single-cell genomics of uncultivated deep-branching MTB reveals a conserved set of magnetosome genes.</title>
        <authorList>
            <person name="Kolinko S."/>
            <person name="Richter M."/>
            <person name="Glockner F.O."/>
            <person name="Brachmann A."/>
            <person name="Schuler D."/>
        </authorList>
    </citation>
    <scope>NUCLEOTIDE SEQUENCE [LARGE SCALE GENOMIC DNA]</scope>
    <source>
        <strain evidence="2">SKK-01</strain>
    </source>
</reference>
<dbReference type="Pfam" id="PF01584">
    <property type="entry name" value="CheW"/>
    <property type="match status" value="1"/>
</dbReference>
<dbReference type="PROSITE" id="PS50851">
    <property type="entry name" value="CHEW"/>
    <property type="match status" value="1"/>
</dbReference>
<dbReference type="SMART" id="SM00260">
    <property type="entry name" value="CheW"/>
    <property type="match status" value="1"/>
</dbReference>
<gene>
    <name evidence="2" type="ORF">OMAG_000778</name>
</gene>
<feature type="domain" description="CheW-like" evidence="1">
    <location>
        <begin position="17"/>
        <end position="157"/>
    </location>
</feature>
<keyword evidence="3" id="KW-1185">Reference proteome</keyword>
<proteinExistence type="predicted"/>
<dbReference type="EMBL" id="JYNY01000176">
    <property type="protein sequence ID" value="KJJ85347.1"/>
    <property type="molecule type" value="Genomic_DNA"/>
</dbReference>
<dbReference type="SUPFAM" id="SSF50341">
    <property type="entry name" value="CheW-like"/>
    <property type="match status" value="1"/>
</dbReference>
<organism evidence="2 3">
    <name type="scientific">Candidatus Omnitrophus magneticus</name>
    <dbReference type="NCBI Taxonomy" id="1609969"/>
    <lineage>
        <taxon>Bacteria</taxon>
        <taxon>Pseudomonadati</taxon>
        <taxon>Candidatus Omnitrophota</taxon>
        <taxon>Candidatus Omnitrophus</taxon>
    </lineage>
</organism>
<dbReference type="Gene3D" id="2.40.50.180">
    <property type="entry name" value="CheA-289, Domain 4"/>
    <property type="match status" value="1"/>
</dbReference>
<evidence type="ECO:0000313" key="2">
    <source>
        <dbReference type="EMBL" id="KJJ85347.1"/>
    </source>
</evidence>